<evidence type="ECO:0000256" key="5">
    <source>
        <dbReference type="ARBA" id="ARBA00022898"/>
    </source>
</evidence>
<comment type="cofactor">
    <cofactor evidence="1">
        <name>pyridoxal 5'-phosphate</name>
        <dbReference type="ChEBI" id="CHEBI:597326"/>
    </cofactor>
</comment>
<dbReference type="GO" id="GO:0003941">
    <property type="term" value="F:L-serine ammonia-lyase activity"/>
    <property type="evidence" value="ECO:0007669"/>
    <property type="project" value="UniProtKB-EC"/>
</dbReference>
<keyword evidence="4" id="KW-0028">Amino-acid biosynthesis</keyword>
<dbReference type="FunFam" id="3.40.50.1100:FF:000007">
    <property type="entry name" value="L-threonine dehydratase catabolic TdcB"/>
    <property type="match status" value="1"/>
</dbReference>
<dbReference type="InterPro" id="IPR000634">
    <property type="entry name" value="Ser/Thr_deHydtase_PyrdxlP-BS"/>
</dbReference>
<dbReference type="Pfam" id="PF00291">
    <property type="entry name" value="PALP"/>
    <property type="match status" value="1"/>
</dbReference>
<keyword evidence="6 9" id="KW-0456">Lyase</keyword>
<dbReference type="GO" id="GO:0006565">
    <property type="term" value="P:L-serine catabolic process"/>
    <property type="evidence" value="ECO:0007669"/>
    <property type="project" value="TreeGrafter"/>
</dbReference>
<accession>A0A4U2Z7H3</accession>
<comment type="similarity">
    <text evidence="3">Belongs to the serine/threonine dehydratase family.</text>
</comment>
<dbReference type="InterPro" id="IPR005789">
    <property type="entry name" value="Thr_deHydtase_catblc"/>
</dbReference>
<evidence type="ECO:0000256" key="2">
    <source>
        <dbReference type="ARBA" id="ARBA00004810"/>
    </source>
</evidence>
<keyword evidence="10" id="KW-1185">Reference proteome</keyword>
<dbReference type="InterPro" id="IPR001926">
    <property type="entry name" value="TrpB-like_PALP"/>
</dbReference>
<dbReference type="InterPro" id="IPR036052">
    <property type="entry name" value="TrpB-like_PALP_sf"/>
</dbReference>
<feature type="domain" description="ACT" evidence="8">
    <location>
        <begin position="328"/>
        <end position="400"/>
    </location>
</feature>
<evidence type="ECO:0000256" key="4">
    <source>
        <dbReference type="ARBA" id="ARBA00022624"/>
    </source>
</evidence>
<dbReference type="OrthoDB" id="9811476at2"/>
<dbReference type="GO" id="GO:0070689">
    <property type="term" value="P:L-threonine catabolic process to propionate"/>
    <property type="evidence" value="ECO:0007669"/>
    <property type="project" value="UniProtKB-UniPathway"/>
</dbReference>
<dbReference type="SUPFAM" id="SSF55021">
    <property type="entry name" value="ACT-like"/>
    <property type="match status" value="1"/>
</dbReference>
<dbReference type="EC" id="4.3.1.19" evidence="9"/>
<dbReference type="CDD" id="cd01562">
    <property type="entry name" value="Thr-dehyd"/>
    <property type="match status" value="1"/>
</dbReference>
<dbReference type="PANTHER" id="PTHR48078:SF6">
    <property type="entry name" value="L-THREONINE DEHYDRATASE CATABOLIC TDCB"/>
    <property type="match status" value="1"/>
</dbReference>
<dbReference type="PROSITE" id="PS00165">
    <property type="entry name" value="DEHYDRATASE_SER_THR"/>
    <property type="match status" value="1"/>
</dbReference>
<organism evidence="9 10">
    <name type="scientific">Sulfurimonas crateris</name>
    <dbReference type="NCBI Taxonomy" id="2574727"/>
    <lineage>
        <taxon>Bacteria</taxon>
        <taxon>Pseudomonadati</taxon>
        <taxon>Campylobacterota</taxon>
        <taxon>Epsilonproteobacteria</taxon>
        <taxon>Campylobacterales</taxon>
        <taxon>Sulfurimonadaceae</taxon>
        <taxon>Sulfurimonas</taxon>
    </lineage>
</organism>
<sequence>MFDVKKIYEARERIKDVVVDTPLSYAPHLSESSGCQVYLKKENLQVTGAFKIRGAYNKIATLQDAQRECGVIAASAGNHAQGVALSASKFGIKAVIVMPESTPLTKINGVKNYGAEVILHGTNYDEAYAYALEHGEKNSLTFIHPFEDEEVIAGQGTLALDILDKCQDLDAVVIPVGGGGLISGMAAAIKSVNPKIEVIGVSAKGAPALKNSFELKSPVDSLSVRTIADGIAVRDTSPITLGYMLGSVDRFISVDDEEIASAILFLLEKQKLVVEGAGAVGVAALLHEKLEHLRGKKVALVLSGGNMDVTLLSVIIEKGLLKSGRKMKLTVTLVDKPGSLMRFTQILQELNANIVHIAYDRTSISLDYGDANVTVHVETKGEEHQNMIYKVLKEENYIRD</sequence>
<dbReference type="GO" id="GO:0009097">
    <property type="term" value="P:isoleucine biosynthetic process"/>
    <property type="evidence" value="ECO:0007669"/>
    <property type="project" value="UniProtKB-UniPathway"/>
</dbReference>
<dbReference type="InterPro" id="IPR045865">
    <property type="entry name" value="ACT-like_dom_sf"/>
</dbReference>
<evidence type="ECO:0000313" key="9">
    <source>
        <dbReference type="EMBL" id="TKI69964.1"/>
    </source>
</evidence>
<dbReference type="InterPro" id="IPR050147">
    <property type="entry name" value="Ser/Thr_Dehydratase"/>
</dbReference>
<evidence type="ECO:0000256" key="7">
    <source>
        <dbReference type="ARBA" id="ARBA00049406"/>
    </source>
</evidence>
<dbReference type="SUPFAM" id="SSF53686">
    <property type="entry name" value="Tryptophan synthase beta subunit-like PLP-dependent enzymes"/>
    <property type="match status" value="1"/>
</dbReference>
<dbReference type="GO" id="GO:0004794">
    <property type="term" value="F:threonine deaminase activity"/>
    <property type="evidence" value="ECO:0007669"/>
    <property type="project" value="UniProtKB-EC"/>
</dbReference>
<dbReference type="CDD" id="cd04886">
    <property type="entry name" value="ACT_ThrD-II-like"/>
    <property type="match status" value="1"/>
</dbReference>
<dbReference type="UniPathway" id="UPA00052">
    <property type="reaction ID" value="UER00507"/>
</dbReference>
<evidence type="ECO:0000256" key="1">
    <source>
        <dbReference type="ARBA" id="ARBA00001933"/>
    </source>
</evidence>
<comment type="catalytic activity">
    <reaction evidence="7">
        <text>L-serine = pyruvate + NH4(+)</text>
        <dbReference type="Rhea" id="RHEA:19169"/>
        <dbReference type="ChEBI" id="CHEBI:15361"/>
        <dbReference type="ChEBI" id="CHEBI:28938"/>
        <dbReference type="ChEBI" id="CHEBI:33384"/>
        <dbReference type="EC" id="4.3.1.17"/>
    </reaction>
</comment>
<dbReference type="NCBIfam" id="TIGR01127">
    <property type="entry name" value="ilvA_1Cterm"/>
    <property type="match status" value="1"/>
</dbReference>
<evidence type="ECO:0000313" key="10">
    <source>
        <dbReference type="Proteomes" id="UP000309561"/>
    </source>
</evidence>
<name>A0A4U2Z7H3_9BACT</name>
<comment type="pathway">
    <text evidence="2">Amino-acid biosynthesis; L-isoleucine biosynthesis; 2-oxobutanoate from L-threonine: step 1/1.</text>
</comment>
<reference evidence="9 10" key="1">
    <citation type="submission" date="2019-04" db="EMBL/GenBank/DDBJ databases">
        <title>Sulfurimonas crateris sp. nov. a facultative anaerobic sulfur-oxidizing chemolithautotrophic bacterium isolated from a terrestrial mud vulcano.</title>
        <authorList>
            <person name="Ratnikova N.M."/>
            <person name="Slobodkin A.I."/>
            <person name="Merkel A.Y."/>
            <person name="Novikov A."/>
            <person name="Bonch-Osmolovskaya E.A."/>
            <person name="Slobodkina G.B."/>
        </authorList>
    </citation>
    <scope>NUCLEOTIDE SEQUENCE [LARGE SCALE GENOMIC DNA]</scope>
    <source>
        <strain evidence="9 10">SN118</strain>
    </source>
</reference>
<comment type="caution">
    <text evidence="9">The sequence shown here is derived from an EMBL/GenBank/DDBJ whole genome shotgun (WGS) entry which is preliminary data.</text>
</comment>
<dbReference type="Proteomes" id="UP000309561">
    <property type="component" value="Unassembled WGS sequence"/>
</dbReference>
<protein>
    <submittedName>
        <fullName evidence="9">Threonine ammonia-lyase</fullName>
        <ecNumber evidence="9">4.3.1.19</ecNumber>
    </submittedName>
</protein>
<gene>
    <name evidence="9" type="ORF">FCU45_04955</name>
</gene>
<evidence type="ECO:0000259" key="8">
    <source>
        <dbReference type="PROSITE" id="PS51671"/>
    </source>
</evidence>
<dbReference type="InterPro" id="IPR002912">
    <property type="entry name" value="ACT_dom"/>
</dbReference>
<evidence type="ECO:0000256" key="6">
    <source>
        <dbReference type="ARBA" id="ARBA00023239"/>
    </source>
</evidence>
<keyword evidence="4" id="KW-0412">Isoleucine biosynthesis</keyword>
<dbReference type="RefSeq" id="WP_137012895.1">
    <property type="nucleotide sequence ID" value="NZ_SZPX01000003.1"/>
</dbReference>
<dbReference type="EMBL" id="SZPX01000003">
    <property type="protein sequence ID" value="TKI69964.1"/>
    <property type="molecule type" value="Genomic_DNA"/>
</dbReference>
<dbReference type="GO" id="GO:0030170">
    <property type="term" value="F:pyridoxal phosphate binding"/>
    <property type="evidence" value="ECO:0007669"/>
    <property type="project" value="InterPro"/>
</dbReference>
<keyword evidence="4" id="KW-0100">Branched-chain amino acid biosynthesis</keyword>
<dbReference type="PANTHER" id="PTHR48078">
    <property type="entry name" value="THREONINE DEHYDRATASE, MITOCHONDRIAL-RELATED"/>
    <property type="match status" value="1"/>
</dbReference>
<evidence type="ECO:0000256" key="3">
    <source>
        <dbReference type="ARBA" id="ARBA00010869"/>
    </source>
</evidence>
<dbReference type="AlphaFoldDB" id="A0A4U2Z7H3"/>
<dbReference type="PROSITE" id="PS51671">
    <property type="entry name" value="ACT"/>
    <property type="match status" value="1"/>
</dbReference>
<dbReference type="FunFam" id="3.40.50.1100:FF:000005">
    <property type="entry name" value="Threonine dehydratase catabolic"/>
    <property type="match status" value="1"/>
</dbReference>
<dbReference type="InterPro" id="IPR044561">
    <property type="entry name" value="ACT_ThrD-II-like"/>
</dbReference>
<dbReference type="UniPathway" id="UPA00047">
    <property type="reaction ID" value="UER00054"/>
</dbReference>
<proteinExistence type="inferred from homology"/>
<keyword evidence="5" id="KW-0663">Pyridoxal phosphate</keyword>
<dbReference type="Gene3D" id="3.40.50.1100">
    <property type="match status" value="2"/>
</dbReference>